<dbReference type="PANTHER" id="PTHR46429:SF1">
    <property type="entry name" value="23S RRNA (GUANOSINE-2'-O-)-METHYLTRANSFERASE RLMB"/>
    <property type="match status" value="1"/>
</dbReference>
<dbReference type="PANTHER" id="PTHR46429">
    <property type="entry name" value="23S RRNA (GUANOSINE-2'-O-)-METHYLTRANSFERASE RLMB"/>
    <property type="match status" value="1"/>
</dbReference>
<dbReference type="Gene3D" id="3.40.1280.10">
    <property type="match status" value="1"/>
</dbReference>
<keyword evidence="3" id="KW-0808">Transferase</keyword>
<dbReference type="Pfam" id="PF08032">
    <property type="entry name" value="SpoU_sub_bind"/>
    <property type="match status" value="1"/>
</dbReference>
<evidence type="ECO:0000256" key="1">
    <source>
        <dbReference type="ARBA" id="ARBA00007228"/>
    </source>
</evidence>
<dbReference type="NCBIfam" id="TIGR00186">
    <property type="entry name" value="rRNA_methyl_3"/>
    <property type="match status" value="1"/>
</dbReference>
<dbReference type="SUPFAM" id="SSF75217">
    <property type="entry name" value="alpha/beta knot"/>
    <property type="match status" value="1"/>
</dbReference>
<dbReference type="InterPro" id="IPR029064">
    <property type="entry name" value="Ribosomal_eL30-like_sf"/>
</dbReference>
<dbReference type="GO" id="GO:0003723">
    <property type="term" value="F:RNA binding"/>
    <property type="evidence" value="ECO:0007669"/>
    <property type="project" value="InterPro"/>
</dbReference>
<evidence type="ECO:0000313" key="5">
    <source>
        <dbReference type="EMBL" id="MBC6679367.1"/>
    </source>
</evidence>
<feature type="domain" description="RNA 2-O ribose methyltransferase substrate binding" evidence="4">
    <location>
        <begin position="4"/>
        <end position="78"/>
    </location>
</feature>
<evidence type="ECO:0000256" key="2">
    <source>
        <dbReference type="ARBA" id="ARBA00022603"/>
    </source>
</evidence>
<dbReference type="GO" id="GO:0005829">
    <property type="term" value="C:cytosol"/>
    <property type="evidence" value="ECO:0007669"/>
    <property type="project" value="TreeGrafter"/>
</dbReference>
<dbReference type="InterPro" id="IPR004441">
    <property type="entry name" value="rRNA_MeTrfase_TrmH"/>
</dbReference>
<dbReference type="GO" id="GO:0008173">
    <property type="term" value="F:RNA methyltransferase activity"/>
    <property type="evidence" value="ECO:0007669"/>
    <property type="project" value="InterPro"/>
</dbReference>
<evidence type="ECO:0000256" key="3">
    <source>
        <dbReference type="ARBA" id="ARBA00022679"/>
    </source>
</evidence>
<comment type="similarity">
    <text evidence="1">Belongs to the class IV-like SAM-binding methyltransferase superfamily. RNA methyltransferase TrmH family.</text>
</comment>
<dbReference type="EMBL" id="JACRYT010000004">
    <property type="protein sequence ID" value="MBC6679367.1"/>
    <property type="molecule type" value="Genomic_DNA"/>
</dbReference>
<organism evidence="5 6">
    <name type="scientific">Zhenpiania hominis</name>
    <dbReference type="NCBI Taxonomy" id="2763644"/>
    <lineage>
        <taxon>Bacteria</taxon>
        <taxon>Bacillati</taxon>
        <taxon>Bacillota</taxon>
        <taxon>Clostridia</taxon>
        <taxon>Peptostreptococcales</taxon>
        <taxon>Anaerovoracaceae</taxon>
        <taxon>Zhenpiania</taxon>
    </lineage>
</organism>
<evidence type="ECO:0000259" key="4">
    <source>
        <dbReference type="SMART" id="SM00967"/>
    </source>
</evidence>
<dbReference type="Gene3D" id="3.30.1330.30">
    <property type="match status" value="1"/>
</dbReference>
<comment type="caution">
    <text evidence="5">The sequence shown here is derived from an EMBL/GenBank/DDBJ whole genome shotgun (WGS) entry which is preliminary data.</text>
</comment>
<dbReference type="InterPro" id="IPR029028">
    <property type="entry name" value="Alpha/beta_knot_MTases"/>
</dbReference>
<dbReference type="InterPro" id="IPR029026">
    <property type="entry name" value="tRNA_m1G_MTases_N"/>
</dbReference>
<gene>
    <name evidence="5" type="primary">rlmB</name>
    <name evidence="5" type="ORF">H9L42_05960</name>
</gene>
<dbReference type="GO" id="GO:0032259">
    <property type="term" value="P:methylation"/>
    <property type="evidence" value="ECO:0007669"/>
    <property type="project" value="UniProtKB-KW"/>
</dbReference>
<dbReference type="Proteomes" id="UP000602647">
    <property type="component" value="Unassembled WGS sequence"/>
</dbReference>
<evidence type="ECO:0000313" key="6">
    <source>
        <dbReference type="Proteomes" id="UP000602647"/>
    </source>
</evidence>
<dbReference type="InterPro" id="IPR013123">
    <property type="entry name" value="SpoU_subst-bd"/>
</dbReference>
<dbReference type="RefSeq" id="WP_187302475.1">
    <property type="nucleotide sequence ID" value="NZ_CBCTQH010000018.1"/>
</dbReference>
<dbReference type="FunFam" id="3.40.1280.10:FF:000008">
    <property type="entry name" value="Group 3 RNA methyltransferase TrmH"/>
    <property type="match status" value="1"/>
</dbReference>
<dbReference type="InterPro" id="IPR001537">
    <property type="entry name" value="SpoU_MeTrfase"/>
</dbReference>
<dbReference type="AlphaFoldDB" id="A0A923NLG9"/>
<dbReference type="CDD" id="cd18103">
    <property type="entry name" value="SpoU-like_RlmB"/>
    <property type="match status" value="1"/>
</dbReference>
<dbReference type="SMART" id="SM00967">
    <property type="entry name" value="SpoU_sub_bind"/>
    <property type="match status" value="1"/>
</dbReference>
<accession>A0A923NLG9</accession>
<protein>
    <submittedName>
        <fullName evidence="5">23S rRNA (Guanosine(2251)-2'-O)-methyltransferase RlmB</fullName>
    </submittedName>
</protein>
<dbReference type="SUPFAM" id="SSF55315">
    <property type="entry name" value="L30e-like"/>
    <property type="match status" value="1"/>
</dbReference>
<sequence>MADMITGRNAVLEALKSDREIEKLIVAKGAEGSIRKITGMAKDKKIPIQYREKAALDRIAGRNSHQGVIAQVSEYTYCTLDDILRRAEERGEDPFIMILDGLEDPHNLGAVMRTAECCGAHGIVIPKRRSAGITETVAKASAGAVEYMLCARVSNIGQAIDQLKERGMWVAACDMGGKAYTEQDLTGSLAVVIGSEGTGISRLVREKCDFVVSIPMKGKITSLNASNAAAILMYEVVRQRERQAL</sequence>
<dbReference type="Pfam" id="PF00588">
    <property type="entry name" value="SpoU_methylase"/>
    <property type="match status" value="1"/>
</dbReference>
<keyword evidence="2" id="KW-0489">Methyltransferase</keyword>
<name>A0A923NLG9_9FIRM</name>
<proteinExistence type="inferred from homology"/>
<keyword evidence="6" id="KW-1185">Reference proteome</keyword>
<reference evidence="5" key="1">
    <citation type="submission" date="2020-08" db="EMBL/GenBank/DDBJ databases">
        <title>Genome public.</title>
        <authorList>
            <person name="Liu C."/>
            <person name="Sun Q."/>
        </authorList>
    </citation>
    <scope>NUCLEOTIDE SEQUENCE</scope>
    <source>
        <strain evidence="5">BX12</strain>
    </source>
</reference>
<dbReference type="GO" id="GO:0006396">
    <property type="term" value="P:RNA processing"/>
    <property type="evidence" value="ECO:0007669"/>
    <property type="project" value="InterPro"/>
</dbReference>